<dbReference type="PANTHER" id="PTHR10698:SF0">
    <property type="entry name" value="V-TYPE PROTON ATPASE SUBUNIT H"/>
    <property type="match status" value="1"/>
</dbReference>
<feature type="domain" description="ATPase V1 complex subunit H C-terminal" evidence="6">
    <location>
        <begin position="400"/>
        <end position="515"/>
    </location>
</feature>
<evidence type="ECO:0000256" key="5">
    <source>
        <dbReference type="ARBA" id="ARBA00046225"/>
    </source>
</evidence>
<dbReference type="RefSeq" id="XP_034101053.1">
    <property type="nucleotide sequence ID" value="XM_034245162.2"/>
</dbReference>
<evidence type="ECO:0000256" key="2">
    <source>
        <dbReference type="ARBA" id="ARBA00022448"/>
    </source>
</evidence>
<organism evidence="7 9">
    <name type="scientific">Drosophila albomicans</name>
    <name type="common">Fruit fly</name>
    <dbReference type="NCBI Taxonomy" id="7291"/>
    <lineage>
        <taxon>Eukaryota</taxon>
        <taxon>Metazoa</taxon>
        <taxon>Ecdysozoa</taxon>
        <taxon>Arthropoda</taxon>
        <taxon>Hexapoda</taxon>
        <taxon>Insecta</taxon>
        <taxon>Pterygota</taxon>
        <taxon>Neoptera</taxon>
        <taxon>Endopterygota</taxon>
        <taxon>Diptera</taxon>
        <taxon>Brachycera</taxon>
        <taxon>Muscomorpha</taxon>
        <taxon>Ephydroidea</taxon>
        <taxon>Drosophilidae</taxon>
        <taxon>Drosophila</taxon>
    </lineage>
</organism>
<dbReference type="Gene3D" id="1.25.10.10">
    <property type="entry name" value="Leucine-rich Repeat Variant"/>
    <property type="match status" value="1"/>
</dbReference>
<dbReference type="Proteomes" id="UP000515160">
    <property type="component" value="Chromosome 2L"/>
</dbReference>
<dbReference type="GO" id="GO:0005765">
    <property type="term" value="C:lysosomal membrane"/>
    <property type="evidence" value="ECO:0007669"/>
    <property type="project" value="TreeGrafter"/>
</dbReference>
<sequence>MTTALYLPEENIDMIAATSVLQQQAADIRTRTINWASYMQSQMISQEDYQAISALDKSRAAYLTQNSTQVVKTLLNLVSHLSKDSTIQYILVLLDDLLQEDRSRVDLFHETSGKLKQCVWGPFLNLLNRQDGFIVNMSSRILAKFACWGHETMPKSDLNFYLQFLKDQLATNSTAYLQEMAQLAKRAQTIIVHSHGQHGKDHHGNQYSPSVAMLQQRHDLANETYRDFGNSSSDQQQDGKCVIPNNEYIQSVARCLQMMLRVDEYRFAFVSVDGISTLIRILSTRVNFQVQYQLIFCLWVLTFNPLLAAKMNKFSVIPILADILSDCAKEKVTRIILAVFRNLIEKPEDSSVAKDHCIAMVQCKVLKQLSILEQRRFDDEDITADVEYLSEKLQNSVQDLSSFDEYATEVRSGRLEWSPVHKSAKFWRENAQRLNEKNYELLRILVHLLETSKDAIILSVACFDIGEYVRHYPRGKHVLEQLGGKQIVMQHLGHEDPNVRYEALLAVQKLMVHNWEYLGKQLEKENETQKQGAAPIAGKA</sequence>
<keyword evidence="7" id="KW-1185">Reference proteome</keyword>
<evidence type="ECO:0000256" key="4">
    <source>
        <dbReference type="ARBA" id="ARBA00023065"/>
    </source>
</evidence>
<evidence type="ECO:0000256" key="3">
    <source>
        <dbReference type="ARBA" id="ARBA00022781"/>
    </source>
</evidence>
<evidence type="ECO:0000259" key="6">
    <source>
        <dbReference type="Pfam" id="PF11698"/>
    </source>
</evidence>
<comment type="similarity">
    <text evidence="1">Belongs to the V-ATPase H subunit family.</text>
</comment>
<dbReference type="CTD" id="34997"/>
<dbReference type="GO" id="GO:0000221">
    <property type="term" value="C:vacuolar proton-transporting V-type ATPase, V1 domain"/>
    <property type="evidence" value="ECO:0007669"/>
    <property type="project" value="InterPro"/>
</dbReference>
<evidence type="ECO:0000313" key="7">
    <source>
        <dbReference type="Proteomes" id="UP000515160"/>
    </source>
</evidence>
<dbReference type="CDD" id="cd00256">
    <property type="entry name" value="VATPase_H"/>
    <property type="match status" value="1"/>
</dbReference>
<dbReference type="RefSeq" id="XP_034101052.1">
    <property type="nucleotide sequence ID" value="XM_034245161.2"/>
</dbReference>
<dbReference type="GO" id="GO:0046961">
    <property type="term" value="F:proton-transporting ATPase activity, rotational mechanism"/>
    <property type="evidence" value="ECO:0007669"/>
    <property type="project" value="InterPro"/>
</dbReference>
<dbReference type="PANTHER" id="PTHR10698">
    <property type="entry name" value="V-TYPE PROTON ATPASE SUBUNIT H"/>
    <property type="match status" value="1"/>
</dbReference>
<keyword evidence="3" id="KW-0375">Hydrogen ion transport</keyword>
<dbReference type="Pfam" id="PF03224">
    <property type="entry name" value="V-ATPase_H_N"/>
    <property type="match status" value="1"/>
</dbReference>
<name>A0A6P8WNW3_DROAB</name>
<protein>
    <submittedName>
        <fullName evidence="8 9">V-type proton ATPase subunit H isoform X1</fullName>
    </submittedName>
</protein>
<dbReference type="Pfam" id="PF11698">
    <property type="entry name" value="V-ATPase_H_C"/>
    <property type="match status" value="1"/>
</dbReference>
<dbReference type="InterPro" id="IPR016024">
    <property type="entry name" value="ARM-type_fold"/>
</dbReference>
<evidence type="ECO:0000313" key="9">
    <source>
        <dbReference type="RefSeq" id="XP_034101053.1"/>
    </source>
</evidence>
<comment type="function">
    <text evidence="5">Subunit of the V1 complex of vacuolar(H+)-ATPase (V-ATPase), a multisubunit enzyme composed of a peripheral complex (V1) that hydrolyzes ATP and a membrane integral complex (V0) that translocates protons. V-ATPase is responsible for acidifying and maintaining the pH of intracellular compartments and in some cell types, is targeted to the plasma membrane, where it is responsible for acidifying the extracellular environment. Subunit H is essential for V-ATPase activity, but not for the assembly of the complex.</text>
</comment>
<dbReference type="OrthoDB" id="10263554at2759"/>
<keyword evidence="4" id="KW-0406">Ion transport</keyword>
<dbReference type="AlphaFoldDB" id="A0A6P8WNW3"/>
<dbReference type="SUPFAM" id="SSF48371">
    <property type="entry name" value="ARM repeat"/>
    <property type="match status" value="2"/>
</dbReference>
<dbReference type="Gene3D" id="1.25.40.150">
    <property type="entry name" value="V-type ATPase, subunit H, C-terminal domain"/>
    <property type="match status" value="1"/>
</dbReference>
<evidence type="ECO:0000313" key="8">
    <source>
        <dbReference type="RefSeq" id="XP_034101052.1"/>
    </source>
</evidence>
<proteinExistence type="inferred from homology"/>
<gene>
    <name evidence="8 9" type="primary">LOC117565847</name>
</gene>
<dbReference type="InterPro" id="IPR004908">
    <property type="entry name" value="ATPase_V1-cplx_hsu"/>
</dbReference>
<evidence type="ECO:0000256" key="1">
    <source>
        <dbReference type="ARBA" id="ARBA00008613"/>
    </source>
</evidence>
<dbReference type="InterPro" id="IPR038497">
    <property type="entry name" value="ATPase_V1-cplx_hsu_C_sf"/>
</dbReference>
<dbReference type="InterPro" id="IPR011989">
    <property type="entry name" value="ARM-like"/>
</dbReference>
<dbReference type="GeneID" id="117565847"/>
<reference evidence="8 9" key="1">
    <citation type="submission" date="2025-04" db="UniProtKB">
        <authorList>
            <consortium name="RefSeq"/>
        </authorList>
    </citation>
    <scope>IDENTIFICATION</scope>
    <source>
        <strain evidence="8 9">15112-1751.03</strain>
        <tissue evidence="8 9">Whole Adult</tissue>
    </source>
</reference>
<dbReference type="FunFam" id="1.25.40.150:FF:000001">
    <property type="entry name" value="V-type proton ATPase subunit H"/>
    <property type="match status" value="1"/>
</dbReference>
<dbReference type="InterPro" id="IPR011987">
    <property type="entry name" value="ATPase_V1-cplx_hsu_C"/>
</dbReference>
<keyword evidence="2" id="KW-0813">Transport</keyword>
<accession>A0A6P8WNW3</accession>